<gene>
    <name evidence="3" type="ORF">FHS42_006568</name>
</gene>
<accession>A0A7W9QG94</accession>
<dbReference type="RefSeq" id="WP_184578611.1">
    <property type="nucleotide sequence ID" value="NZ_JACHJL010000024.1"/>
</dbReference>
<feature type="transmembrane region" description="Helical" evidence="2">
    <location>
        <begin position="12"/>
        <end position="36"/>
    </location>
</feature>
<reference evidence="3 4" key="1">
    <citation type="submission" date="2020-08" db="EMBL/GenBank/DDBJ databases">
        <title>Genomic Encyclopedia of Type Strains, Phase III (KMG-III): the genomes of soil and plant-associated and newly described type strains.</title>
        <authorList>
            <person name="Whitman W."/>
        </authorList>
    </citation>
    <scope>NUCLEOTIDE SEQUENCE [LARGE SCALE GENOMIC DNA]</scope>
    <source>
        <strain evidence="3 4">CECT 8305</strain>
    </source>
</reference>
<evidence type="ECO:0000313" key="4">
    <source>
        <dbReference type="Proteomes" id="UP000588098"/>
    </source>
</evidence>
<keyword evidence="2" id="KW-1133">Transmembrane helix</keyword>
<protein>
    <submittedName>
        <fullName evidence="3">Uncharacterized protein</fullName>
    </submittedName>
</protein>
<comment type="caution">
    <text evidence="3">The sequence shown here is derived from an EMBL/GenBank/DDBJ whole genome shotgun (WGS) entry which is preliminary data.</text>
</comment>
<feature type="transmembrane region" description="Helical" evidence="2">
    <location>
        <begin position="48"/>
        <end position="68"/>
    </location>
</feature>
<evidence type="ECO:0000256" key="2">
    <source>
        <dbReference type="SAM" id="Phobius"/>
    </source>
</evidence>
<feature type="region of interest" description="Disordered" evidence="1">
    <location>
        <begin position="283"/>
        <end position="368"/>
    </location>
</feature>
<organism evidence="3 4">
    <name type="scientific">Streptomyces zagrosensis</name>
    <dbReference type="NCBI Taxonomy" id="1042984"/>
    <lineage>
        <taxon>Bacteria</taxon>
        <taxon>Bacillati</taxon>
        <taxon>Actinomycetota</taxon>
        <taxon>Actinomycetes</taxon>
        <taxon>Kitasatosporales</taxon>
        <taxon>Streptomycetaceae</taxon>
        <taxon>Streptomyces</taxon>
    </lineage>
</organism>
<keyword evidence="4" id="KW-1185">Reference proteome</keyword>
<evidence type="ECO:0000256" key="1">
    <source>
        <dbReference type="SAM" id="MobiDB-lite"/>
    </source>
</evidence>
<keyword evidence="2" id="KW-0812">Transmembrane</keyword>
<proteinExistence type="predicted"/>
<dbReference type="Proteomes" id="UP000588098">
    <property type="component" value="Unassembled WGS sequence"/>
</dbReference>
<name>A0A7W9QG94_9ACTN</name>
<dbReference type="AlphaFoldDB" id="A0A7W9QG94"/>
<keyword evidence="2" id="KW-0472">Membrane</keyword>
<feature type="compositionally biased region" description="Basic and acidic residues" evidence="1">
    <location>
        <begin position="311"/>
        <end position="326"/>
    </location>
</feature>
<sequence>MTQLALPALGHWNAITIALAALLAACTVLLVSWLIYRRAPRNHATRQPGTPAVRVAALAAVGCTAYSADTSWRFAADYLDMSGTTERTAMFAAAELALFATALLARQNLHGPKQAPGLPGILTWVITAVQVIPAYAESGVVGGTVRAFVGPVMAALLWHQAMGIELRIRTPEAASHSVLARVGREVRERILSRLGIAERDRDAAQITRDRATLRAVALATHLAERTQKQRVSWRGRRTARQLSRAVAQASVGIDQRQREVLLHQLAVRRHATALATIELPSPWTAFTPHEGTTRHVGTTPPRSRSGADCTSKSEEATEHPGPDLRPESLPPRSVQNQLPLHDSAPTPETTESRSGEDVPATQRYVRPPGAEMDELLAIGREATAVHGTATRAVLRNAIREAELTISEDRLTELKGFLAAEQAAKTSVPAD</sequence>
<dbReference type="EMBL" id="JACHJL010000024">
    <property type="protein sequence ID" value="MBB5939474.1"/>
    <property type="molecule type" value="Genomic_DNA"/>
</dbReference>
<evidence type="ECO:0000313" key="3">
    <source>
        <dbReference type="EMBL" id="MBB5939474.1"/>
    </source>
</evidence>